<name>A0A9P7RNB2_9AGAR</name>
<comment type="caution">
    <text evidence="1">The sequence shown here is derived from an EMBL/GenBank/DDBJ whole genome shotgun (WGS) entry which is preliminary data.</text>
</comment>
<sequence>MGRRGEQVFKIFESGGVDDVGEKNVPVEKEEYCEDDGLPRDYGAVKPPIGYTGVAKPGCPK</sequence>
<protein>
    <submittedName>
        <fullName evidence="1">Uncharacterized protein</fullName>
    </submittedName>
</protein>
<proteinExistence type="predicted"/>
<gene>
    <name evidence="1" type="ORF">E1B28_003574</name>
</gene>
<organism evidence="1 2">
    <name type="scientific">Marasmius oreades</name>
    <name type="common">fairy-ring Marasmius</name>
    <dbReference type="NCBI Taxonomy" id="181124"/>
    <lineage>
        <taxon>Eukaryota</taxon>
        <taxon>Fungi</taxon>
        <taxon>Dikarya</taxon>
        <taxon>Basidiomycota</taxon>
        <taxon>Agaricomycotina</taxon>
        <taxon>Agaricomycetes</taxon>
        <taxon>Agaricomycetidae</taxon>
        <taxon>Agaricales</taxon>
        <taxon>Marasmiineae</taxon>
        <taxon>Marasmiaceae</taxon>
        <taxon>Marasmius</taxon>
    </lineage>
</organism>
<keyword evidence="2" id="KW-1185">Reference proteome</keyword>
<dbReference type="GeneID" id="66072650"/>
<dbReference type="Proteomes" id="UP001049176">
    <property type="component" value="Chromosome 11"/>
</dbReference>
<evidence type="ECO:0000313" key="2">
    <source>
        <dbReference type="Proteomes" id="UP001049176"/>
    </source>
</evidence>
<dbReference type="EMBL" id="CM032191">
    <property type="protein sequence ID" value="KAG7086053.1"/>
    <property type="molecule type" value="Genomic_DNA"/>
</dbReference>
<reference evidence="1" key="1">
    <citation type="journal article" date="2021" name="Genome Biol. Evol.">
        <title>The assembled and annotated genome of the fairy-ring fungus Marasmius oreades.</title>
        <authorList>
            <person name="Hiltunen M."/>
            <person name="Ament-Velasquez S.L."/>
            <person name="Johannesson H."/>
        </authorList>
    </citation>
    <scope>NUCLEOTIDE SEQUENCE</scope>
    <source>
        <strain evidence="1">03SP1</strain>
    </source>
</reference>
<dbReference type="KEGG" id="more:E1B28_003574"/>
<accession>A0A9P7RNB2</accession>
<dbReference type="RefSeq" id="XP_043002524.1">
    <property type="nucleotide sequence ID" value="XM_043160567.1"/>
</dbReference>
<evidence type="ECO:0000313" key="1">
    <source>
        <dbReference type="EMBL" id="KAG7086053.1"/>
    </source>
</evidence>
<dbReference type="AlphaFoldDB" id="A0A9P7RNB2"/>